<dbReference type="AlphaFoldDB" id="A0A1A9VGZ1"/>
<organism evidence="1 2">
    <name type="scientific">Glossina austeni</name>
    <name type="common">Savannah tsetse fly</name>
    <dbReference type="NCBI Taxonomy" id="7395"/>
    <lineage>
        <taxon>Eukaryota</taxon>
        <taxon>Metazoa</taxon>
        <taxon>Ecdysozoa</taxon>
        <taxon>Arthropoda</taxon>
        <taxon>Hexapoda</taxon>
        <taxon>Insecta</taxon>
        <taxon>Pterygota</taxon>
        <taxon>Neoptera</taxon>
        <taxon>Endopterygota</taxon>
        <taxon>Diptera</taxon>
        <taxon>Brachycera</taxon>
        <taxon>Muscomorpha</taxon>
        <taxon>Hippoboscoidea</taxon>
        <taxon>Glossinidae</taxon>
        <taxon>Glossina</taxon>
    </lineage>
</organism>
<dbReference type="EnsemblMetazoa" id="GAUT036865-RA">
    <property type="protein sequence ID" value="GAUT036865-PA"/>
    <property type="gene ID" value="GAUT036865"/>
</dbReference>
<name>A0A1A9VGZ1_GLOAU</name>
<reference evidence="1" key="1">
    <citation type="submission" date="2020-05" db="UniProtKB">
        <authorList>
            <consortium name="EnsemblMetazoa"/>
        </authorList>
    </citation>
    <scope>IDENTIFICATION</scope>
    <source>
        <strain evidence="1">TTRI</strain>
    </source>
</reference>
<keyword evidence="2" id="KW-1185">Reference proteome</keyword>
<proteinExistence type="predicted"/>
<protein>
    <submittedName>
        <fullName evidence="1">Uncharacterized protein</fullName>
    </submittedName>
</protein>
<accession>A0A1A9VGZ1</accession>
<evidence type="ECO:0000313" key="1">
    <source>
        <dbReference type="EnsemblMetazoa" id="GAUT036865-PA"/>
    </source>
</evidence>
<sequence length="129" mass="14679">MVCTNTYPLSVKRRYGDNYVKTDLGYTVFALDDHKGYFMISHGYSDLTKCSKITVTSPRDFDCNGHYIYLESAIMHCIPFHIQITDDLIASCSKKKAQPKATFTAMHYVHGTTLYDENGATADNCRIRM</sequence>
<evidence type="ECO:0000313" key="2">
    <source>
        <dbReference type="Proteomes" id="UP000078200"/>
    </source>
</evidence>
<dbReference type="VEuPathDB" id="VectorBase:GAUT036865"/>
<dbReference type="Proteomes" id="UP000078200">
    <property type="component" value="Unassembled WGS sequence"/>
</dbReference>